<feature type="chain" id="PRO_5003193836" evidence="1">
    <location>
        <begin position="24"/>
        <end position="242"/>
    </location>
</feature>
<protein>
    <submittedName>
        <fullName evidence="2">Uncharacterized protein</fullName>
    </submittedName>
</protein>
<dbReference type="EMBL" id="FN655555">
    <property type="protein sequence ID" value="CBY39501.1"/>
    <property type="molecule type" value="Genomic_DNA"/>
</dbReference>
<proteinExistence type="predicted"/>
<sequence>MLEAVNAEIMLLLFACFLVVSDAGDVQAVHYFEKTAGDGSSIGGTQHVVERECESTAVEGNLPGIDVKVKWELLENWLNQETTNPTIIVREPLSKLKTKKFIKWENVSDKNMTESHAFVAVKIKKSKLMAFAVNSHFFFNSTVCQLADDGYKYNKFLGVFWHYILVSDIAYERNVTEVKNECANRGAAVPNIYDKRMFHHLIIWSQSRNVTNFLIRLSDDPLRWFNDDIEKNTARLGQFSGV</sequence>
<name>E4YVL6_OIKDI</name>
<evidence type="ECO:0000256" key="1">
    <source>
        <dbReference type="SAM" id="SignalP"/>
    </source>
</evidence>
<organism evidence="2">
    <name type="scientific">Oikopleura dioica</name>
    <name type="common">Tunicate</name>
    <dbReference type="NCBI Taxonomy" id="34765"/>
    <lineage>
        <taxon>Eukaryota</taxon>
        <taxon>Metazoa</taxon>
        <taxon>Chordata</taxon>
        <taxon>Tunicata</taxon>
        <taxon>Appendicularia</taxon>
        <taxon>Copelata</taxon>
        <taxon>Oikopleuridae</taxon>
        <taxon>Oikopleura</taxon>
    </lineage>
</organism>
<reference evidence="2" key="1">
    <citation type="journal article" date="2010" name="Science">
        <title>Plasticity of animal genome architecture unmasked by rapid evolution of a pelagic tunicate.</title>
        <authorList>
            <person name="Denoeud F."/>
            <person name="Henriet S."/>
            <person name="Mungpakdee S."/>
            <person name="Aury J.M."/>
            <person name="Da Silva C."/>
            <person name="Brinkmann H."/>
            <person name="Mikhaleva J."/>
            <person name="Olsen L.C."/>
            <person name="Jubin C."/>
            <person name="Canestro C."/>
            <person name="Bouquet J.M."/>
            <person name="Danks G."/>
            <person name="Poulain J."/>
            <person name="Campsteijn C."/>
            <person name="Adamski M."/>
            <person name="Cross I."/>
            <person name="Yadetie F."/>
            <person name="Muffato M."/>
            <person name="Louis A."/>
            <person name="Butcher S."/>
            <person name="Tsagkogeorga G."/>
            <person name="Konrad A."/>
            <person name="Singh S."/>
            <person name="Jensen M.F."/>
            <person name="Cong E.H."/>
            <person name="Eikeseth-Otteraa H."/>
            <person name="Noel B."/>
            <person name="Anthouard V."/>
            <person name="Porcel B.M."/>
            <person name="Kachouri-Lafond R."/>
            <person name="Nishino A."/>
            <person name="Ugolini M."/>
            <person name="Chourrout P."/>
            <person name="Nishida H."/>
            <person name="Aasland R."/>
            <person name="Huzurbazar S."/>
            <person name="Westhof E."/>
            <person name="Delsuc F."/>
            <person name="Lehrach H."/>
            <person name="Reinhardt R."/>
            <person name="Weissenbach J."/>
            <person name="Roy S.W."/>
            <person name="Artiguenave F."/>
            <person name="Postlethwait J.H."/>
            <person name="Manak J.R."/>
            <person name="Thompson E.M."/>
            <person name="Jaillon O."/>
            <person name="Du Pasquier L."/>
            <person name="Boudinot P."/>
            <person name="Liberles D.A."/>
            <person name="Volff J.N."/>
            <person name="Philippe H."/>
            <person name="Lenhard B."/>
            <person name="Roest Crollius H."/>
            <person name="Wincker P."/>
            <person name="Chourrout D."/>
        </authorList>
    </citation>
    <scope>NUCLEOTIDE SEQUENCE [LARGE SCALE GENOMIC DNA]</scope>
</reference>
<keyword evidence="1" id="KW-0732">Signal</keyword>
<dbReference type="AlphaFoldDB" id="E4YVL6"/>
<evidence type="ECO:0000313" key="2">
    <source>
        <dbReference type="EMBL" id="CBY39501.1"/>
    </source>
</evidence>
<accession>E4YVL6</accession>
<gene>
    <name evidence="2" type="ORF">GSOID_T00020071001</name>
</gene>
<dbReference type="Proteomes" id="UP000011014">
    <property type="component" value="Unassembled WGS sequence"/>
</dbReference>
<feature type="signal peptide" evidence="1">
    <location>
        <begin position="1"/>
        <end position="23"/>
    </location>
</feature>